<feature type="active site" evidence="3">
    <location>
        <position position="248"/>
    </location>
</feature>
<gene>
    <name evidence="6" type="ORF">FTO68_05380</name>
</gene>
<keyword evidence="2 4" id="KW-0560">Oxidoreductase</keyword>
<dbReference type="EMBL" id="VOTZ01000009">
    <property type="protein sequence ID" value="MCQ1538419.1"/>
    <property type="molecule type" value="Genomic_DNA"/>
</dbReference>
<dbReference type="SUPFAM" id="SSF53720">
    <property type="entry name" value="ALDH-like"/>
    <property type="match status" value="1"/>
</dbReference>
<dbReference type="Gene3D" id="3.40.309.10">
    <property type="entry name" value="Aldehyde Dehydrogenase, Chain A, domain 2"/>
    <property type="match status" value="1"/>
</dbReference>
<sequence length="474" mass="50078">MEDPRPFCVGGRWKSSPAISTVISPYTGDQVAAVCFGSADDLREGAAAAEAAFETTRSLPLYTRRKVLYAIARLLEERREELVSTLIAEGGKARKIAEGEVTRAIETITISAEEAGRVDGSIIPLDRTLGGAGHTGYLTRVPAGPLLAITPFNYPLNLACHKIGPAIAIGAPFLLKPATATPLSSLILAEIVLAAGYPPEAVSVIPAPGAVADEIIPDDSFGYLSFTGSPDVGWAIKSRAGRKLVGLELGGNAAVIIFPDCDLEYAASRIVAGGFVNAGQNCVSVQRVIVHRSIYSEMEKKILAHLSMLKVGDPSDPDTDVGPMISIEAASRAEALVQSAVEEGARLLCGGKREGALLYPTVLADVNTCMDLSCQELFAPVILLVPFDEVDEALGIADDSAYGLQAGIFTDSLETVQNAFRRINVGALLVNDIPTFRVDEMPYGGVKASGIGREGPASAIREMTVEKMLIINER</sequence>
<name>A0ABD4TJS1_9EURY</name>
<dbReference type="PROSITE" id="PS00687">
    <property type="entry name" value="ALDEHYDE_DEHYDR_GLU"/>
    <property type="match status" value="1"/>
</dbReference>
<feature type="domain" description="Aldehyde dehydrogenase" evidence="5">
    <location>
        <begin position="20"/>
        <end position="467"/>
    </location>
</feature>
<dbReference type="AlphaFoldDB" id="A0ABD4TJS1"/>
<evidence type="ECO:0000259" key="5">
    <source>
        <dbReference type="Pfam" id="PF00171"/>
    </source>
</evidence>
<comment type="similarity">
    <text evidence="1 4">Belongs to the aldehyde dehydrogenase family.</text>
</comment>
<dbReference type="PANTHER" id="PTHR42991">
    <property type="entry name" value="ALDEHYDE DEHYDROGENASE"/>
    <property type="match status" value="1"/>
</dbReference>
<dbReference type="InterPro" id="IPR029510">
    <property type="entry name" value="Ald_DH_CS_GLU"/>
</dbReference>
<dbReference type="InterPro" id="IPR051020">
    <property type="entry name" value="ALDH-related_metabolic_enz"/>
</dbReference>
<evidence type="ECO:0000313" key="7">
    <source>
        <dbReference type="Proteomes" id="UP001524383"/>
    </source>
</evidence>
<dbReference type="GO" id="GO:0016491">
    <property type="term" value="F:oxidoreductase activity"/>
    <property type="evidence" value="ECO:0007669"/>
    <property type="project" value="UniProtKB-KW"/>
</dbReference>
<protein>
    <submittedName>
        <fullName evidence="6">Aldehyde dehydrogenase family protein</fullName>
    </submittedName>
</protein>
<dbReference type="InterPro" id="IPR016161">
    <property type="entry name" value="Ald_DH/histidinol_DH"/>
</dbReference>
<dbReference type="InterPro" id="IPR016163">
    <property type="entry name" value="Ald_DH_C"/>
</dbReference>
<dbReference type="InterPro" id="IPR015590">
    <property type="entry name" value="Aldehyde_DH_dom"/>
</dbReference>
<dbReference type="Gene3D" id="3.40.605.10">
    <property type="entry name" value="Aldehyde Dehydrogenase, Chain A, domain 1"/>
    <property type="match status" value="1"/>
</dbReference>
<evidence type="ECO:0000256" key="3">
    <source>
        <dbReference type="PROSITE-ProRule" id="PRU10007"/>
    </source>
</evidence>
<comment type="caution">
    <text evidence="6">The sequence shown here is derived from an EMBL/GenBank/DDBJ whole genome shotgun (WGS) entry which is preliminary data.</text>
</comment>
<dbReference type="Proteomes" id="UP001524383">
    <property type="component" value="Unassembled WGS sequence"/>
</dbReference>
<evidence type="ECO:0000256" key="4">
    <source>
        <dbReference type="RuleBase" id="RU003345"/>
    </source>
</evidence>
<dbReference type="InterPro" id="IPR016162">
    <property type="entry name" value="Ald_DH_N"/>
</dbReference>
<evidence type="ECO:0000256" key="2">
    <source>
        <dbReference type="ARBA" id="ARBA00023002"/>
    </source>
</evidence>
<dbReference type="RefSeq" id="WP_255332365.1">
    <property type="nucleotide sequence ID" value="NZ_VOTZ01000009.1"/>
</dbReference>
<proteinExistence type="inferred from homology"/>
<dbReference type="Pfam" id="PF00171">
    <property type="entry name" value="Aldedh"/>
    <property type="match status" value="1"/>
</dbReference>
<accession>A0ABD4TJS1</accession>
<organism evidence="6 7">
    <name type="scientific">Methanocalculus taiwanensis</name>
    <dbReference type="NCBI Taxonomy" id="106207"/>
    <lineage>
        <taxon>Archaea</taxon>
        <taxon>Methanobacteriati</taxon>
        <taxon>Methanobacteriota</taxon>
        <taxon>Stenosarchaea group</taxon>
        <taxon>Methanomicrobia</taxon>
        <taxon>Methanomicrobiales</taxon>
        <taxon>Methanocalculaceae</taxon>
        <taxon>Methanocalculus</taxon>
    </lineage>
</organism>
<dbReference type="PANTHER" id="PTHR42991:SF1">
    <property type="entry name" value="ALDEHYDE DEHYDROGENASE"/>
    <property type="match status" value="1"/>
</dbReference>
<keyword evidence="7" id="KW-1185">Reference proteome</keyword>
<evidence type="ECO:0000256" key="1">
    <source>
        <dbReference type="ARBA" id="ARBA00009986"/>
    </source>
</evidence>
<evidence type="ECO:0000313" key="6">
    <source>
        <dbReference type="EMBL" id="MCQ1538419.1"/>
    </source>
</evidence>
<reference evidence="6 7" key="1">
    <citation type="submission" date="2019-08" db="EMBL/GenBank/DDBJ databases">
        <authorList>
            <person name="Chen S.-C."/>
            <person name="Lai M.-C."/>
            <person name="You Y.-T."/>
        </authorList>
    </citation>
    <scope>NUCLEOTIDE SEQUENCE [LARGE SCALE GENOMIC DNA]</scope>
    <source>
        <strain evidence="6 7">P2F9704a</strain>
    </source>
</reference>